<feature type="compositionally biased region" description="Pro residues" evidence="1">
    <location>
        <begin position="17"/>
        <end position="39"/>
    </location>
</feature>
<dbReference type="InParanoid" id="A0A1I4HC68"/>
<reference evidence="2 3" key="1">
    <citation type="submission" date="2016-10" db="EMBL/GenBank/DDBJ databases">
        <authorList>
            <person name="de Groot N.N."/>
        </authorList>
    </citation>
    <scope>NUCLEOTIDE SEQUENCE [LARGE SCALE GENOMIC DNA]</scope>
    <source>
        <strain evidence="2 3">DSM 45317</strain>
    </source>
</reference>
<dbReference type="OrthoDB" id="5197716at2"/>
<dbReference type="STRING" id="504800.SAMN04488085_110110"/>
<organism evidence="2 3">
    <name type="scientific">Geodermatophilus ruber</name>
    <dbReference type="NCBI Taxonomy" id="504800"/>
    <lineage>
        <taxon>Bacteria</taxon>
        <taxon>Bacillati</taxon>
        <taxon>Actinomycetota</taxon>
        <taxon>Actinomycetes</taxon>
        <taxon>Geodermatophilales</taxon>
        <taxon>Geodermatophilaceae</taxon>
        <taxon>Geodermatophilus</taxon>
    </lineage>
</organism>
<feature type="region of interest" description="Disordered" evidence="1">
    <location>
        <begin position="1"/>
        <end position="57"/>
    </location>
</feature>
<proteinExistence type="predicted"/>
<evidence type="ECO:0000256" key="1">
    <source>
        <dbReference type="SAM" id="MobiDB-lite"/>
    </source>
</evidence>
<protein>
    <submittedName>
        <fullName evidence="2">Uncharacterized protein</fullName>
    </submittedName>
</protein>
<feature type="compositionally biased region" description="Low complexity" evidence="1">
    <location>
        <begin position="40"/>
        <end position="57"/>
    </location>
</feature>
<evidence type="ECO:0000313" key="3">
    <source>
        <dbReference type="Proteomes" id="UP000199152"/>
    </source>
</evidence>
<dbReference type="RefSeq" id="WP_091326614.1">
    <property type="nucleotide sequence ID" value="NZ_FOSW01000010.1"/>
</dbReference>
<gene>
    <name evidence="2" type="ORF">SAMN04488085_110110</name>
</gene>
<keyword evidence="3" id="KW-1185">Reference proteome</keyword>
<dbReference type="EMBL" id="FOSW01000010">
    <property type="protein sequence ID" value="SFL39187.1"/>
    <property type="molecule type" value="Genomic_DNA"/>
</dbReference>
<name>A0A1I4HC68_9ACTN</name>
<dbReference type="Proteomes" id="UP000199152">
    <property type="component" value="Unassembled WGS sequence"/>
</dbReference>
<accession>A0A1I4HC68</accession>
<dbReference type="AlphaFoldDB" id="A0A1I4HC68"/>
<evidence type="ECO:0000313" key="2">
    <source>
        <dbReference type="EMBL" id="SFL39187.1"/>
    </source>
</evidence>
<sequence>MTHPTPGSDPSGLPADPSQPAPTPGAWPPPQPGAWPPPQQGAWAPQPAGAPAEGAPAPKRAKKWLRVAVPVVVAGVVGTGVLGNALGLGDPEVGDCVQMQGTTDFEVVDCGSAEAEYRIVGIEDEEQTYPDFMADVDTCADFPATEAALWIGGMETEPGTVFCAEPH</sequence>